<feature type="region of interest" description="Disordered" evidence="1">
    <location>
        <begin position="1"/>
        <end position="21"/>
    </location>
</feature>
<organism evidence="2 3">
    <name type="scientific">Panicum virgatum</name>
    <name type="common">Blackwell switchgrass</name>
    <dbReference type="NCBI Taxonomy" id="38727"/>
    <lineage>
        <taxon>Eukaryota</taxon>
        <taxon>Viridiplantae</taxon>
        <taxon>Streptophyta</taxon>
        <taxon>Embryophyta</taxon>
        <taxon>Tracheophyta</taxon>
        <taxon>Spermatophyta</taxon>
        <taxon>Magnoliopsida</taxon>
        <taxon>Liliopsida</taxon>
        <taxon>Poales</taxon>
        <taxon>Poaceae</taxon>
        <taxon>PACMAD clade</taxon>
        <taxon>Panicoideae</taxon>
        <taxon>Panicodae</taxon>
        <taxon>Paniceae</taxon>
        <taxon>Panicinae</taxon>
        <taxon>Panicum</taxon>
        <taxon>Panicum sect. Hiantes</taxon>
    </lineage>
</organism>
<dbReference type="AlphaFoldDB" id="A0A8T0X7Z1"/>
<dbReference type="EMBL" id="CM029037">
    <property type="protein sequence ID" value="KAG2656210.1"/>
    <property type="molecule type" value="Genomic_DNA"/>
</dbReference>
<gene>
    <name evidence="2" type="ORF">PVAP13_1KG068400</name>
</gene>
<proteinExistence type="predicted"/>
<accession>A0A8T0X7Z1</accession>
<protein>
    <submittedName>
        <fullName evidence="2">Uncharacterized protein</fullName>
    </submittedName>
</protein>
<keyword evidence="3" id="KW-1185">Reference proteome</keyword>
<dbReference type="Proteomes" id="UP000823388">
    <property type="component" value="Chromosome 1K"/>
</dbReference>
<sequence length="43" mass="4728">MGSDWSEGRTGRGLQNKKEHFFAGAGRTGPLLYPIENGPLLRL</sequence>
<comment type="caution">
    <text evidence="2">The sequence shown here is derived from an EMBL/GenBank/DDBJ whole genome shotgun (WGS) entry which is preliminary data.</text>
</comment>
<evidence type="ECO:0000313" key="3">
    <source>
        <dbReference type="Proteomes" id="UP000823388"/>
    </source>
</evidence>
<reference evidence="2" key="1">
    <citation type="submission" date="2020-05" db="EMBL/GenBank/DDBJ databases">
        <title>WGS assembly of Panicum virgatum.</title>
        <authorList>
            <person name="Lovell J.T."/>
            <person name="Jenkins J."/>
            <person name="Shu S."/>
            <person name="Juenger T.E."/>
            <person name="Schmutz J."/>
        </authorList>
    </citation>
    <scope>NUCLEOTIDE SEQUENCE</scope>
    <source>
        <strain evidence="2">AP13</strain>
    </source>
</reference>
<evidence type="ECO:0000256" key="1">
    <source>
        <dbReference type="SAM" id="MobiDB-lite"/>
    </source>
</evidence>
<evidence type="ECO:0000313" key="2">
    <source>
        <dbReference type="EMBL" id="KAG2656210.1"/>
    </source>
</evidence>
<name>A0A8T0X7Z1_PANVG</name>